<feature type="non-terminal residue" evidence="1">
    <location>
        <position position="98"/>
    </location>
</feature>
<gene>
    <name evidence="1" type="ORF">QBC37DRAFT_270485</name>
</gene>
<dbReference type="Proteomes" id="UP001301769">
    <property type="component" value="Unassembled WGS sequence"/>
</dbReference>
<protein>
    <recommendedName>
        <fullName evidence="3">Tetratricopeptide repeat protein</fullName>
    </recommendedName>
</protein>
<evidence type="ECO:0008006" key="3">
    <source>
        <dbReference type="Google" id="ProtNLM"/>
    </source>
</evidence>
<dbReference type="AlphaFoldDB" id="A0AAN6XSZ4"/>
<proteinExistence type="predicted"/>
<organism evidence="1 2">
    <name type="scientific">Rhypophila decipiens</name>
    <dbReference type="NCBI Taxonomy" id="261697"/>
    <lineage>
        <taxon>Eukaryota</taxon>
        <taxon>Fungi</taxon>
        <taxon>Dikarya</taxon>
        <taxon>Ascomycota</taxon>
        <taxon>Pezizomycotina</taxon>
        <taxon>Sordariomycetes</taxon>
        <taxon>Sordariomycetidae</taxon>
        <taxon>Sordariales</taxon>
        <taxon>Naviculisporaceae</taxon>
        <taxon>Rhypophila</taxon>
    </lineage>
</organism>
<dbReference type="EMBL" id="MU858429">
    <property type="protein sequence ID" value="KAK4206373.1"/>
    <property type="molecule type" value="Genomic_DNA"/>
</dbReference>
<evidence type="ECO:0000313" key="1">
    <source>
        <dbReference type="EMBL" id="KAK4206373.1"/>
    </source>
</evidence>
<accession>A0AAN6XSZ4</accession>
<reference evidence="1" key="1">
    <citation type="journal article" date="2023" name="Mol. Phylogenet. Evol.">
        <title>Genome-scale phylogeny and comparative genomics of the fungal order Sordariales.</title>
        <authorList>
            <person name="Hensen N."/>
            <person name="Bonometti L."/>
            <person name="Westerberg I."/>
            <person name="Brannstrom I.O."/>
            <person name="Guillou S."/>
            <person name="Cros-Aarteil S."/>
            <person name="Calhoun S."/>
            <person name="Haridas S."/>
            <person name="Kuo A."/>
            <person name="Mondo S."/>
            <person name="Pangilinan J."/>
            <person name="Riley R."/>
            <person name="LaButti K."/>
            <person name="Andreopoulos B."/>
            <person name="Lipzen A."/>
            <person name="Chen C."/>
            <person name="Yan M."/>
            <person name="Daum C."/>
            <person name="Ng V."/>
            <person name="Clum A."/>
            <person name="Steindorff A."/>
            <person name="Ohm R.A."/>
            <person name="Martin F."/>
            <person name="Silar P."/>
            <person name="Natvig D.O."/>
            <person name="Lalanne C."/>
            <person name="Gautier V."/>
            <person name="Ament-Velasquez S.L."/>
            <person name="Kruys A."/>
            <person name="Hutchinson M.I."/>
            <person name="Powell A.J."/>
            <person name="Barry K."/>
            <person name="Miller A.N."/>
            <person name="Grigoriev I.V."/>
            <person name="Debuchy R."/>
            <person name="Gladieux P."/>
            <person name="Hiltunen Thoren M."/>
            <person name="Johannesson H."/>
        </authorList>
    </citation>
    <scope>NUCLEOTIDE SEQUENCE</scope>
    <source>
        <strain evidence="1">PSN293</strain>
    </source>
</reference>
<keyword evidence="2" id="KW-1185">Reference proteome</keyword>
<comment type="caution">
    <text evidence="1">The sequence shown here is derived from an EMBL/GenBank/DDBJ whole genome shotgun (WGS) entry which is preliminary data.</text>
</comment>
<evidence type="ECO:0000313" key="2">
    <source>
        <dbReference type="Proteomes" id="UP001301769"/>
    </source>
</evidence>
<name>A0AAN6XSZ4_9PEZI</name>
<sequence>LGPLYISQAKNFAYKFSFEEAHRQIKKYAPVRIEGRLGLLWDHIHCVGRILRGKGRFEEARRCFELCLKTPELTESRRLVILSTTADLYCELDYQHRQ</sequence>
<reference evidence="1" key="2">
    <citation type="submission" date="2023-05" db="EMBL/GenBank/DDBJ databases">
        <authorList>
            <consortium name="Lawrence Berkeley National Laboratory"/>
            <person name="Steindorff A."/>
            <person name="Hensen N."/>
            <person name="Bonometti L."/>
            <person name="Westerberg I."/>
            <person name="Brannstrom I.O."/>
            <person name="Guillou S."/>
            <person name="Cros-Aarteil S."/>
            <person name="Calhoun S."/>
            <person name="Haridas S."/>
            <person name="Kuo A."/>
            <person name="Mondo S."/>
            <person name="Pangilinan J."/>
            <person name="Riley R."/>
            <person name="Labutti K."/>
            <person name="Andreopoulos B."/>
            <person name="Lipzen A."/>
            <person name="Chen C."/>
            <person name="Yanf M."/>
            <person name="Daum C."/>
            <person name="Ng V."/>
            <person name="Clum A."/>
            <person name="Ohm R."/>
            <person name="Martin F."/>
            <person name="Silar P."/>
            <person name="Natvig D."/>
            <person name="Lalanne C."/>
            <person name="Gautier V."/>
            <person name="Ament-Velasquez S.L."/>
            <person name="Kruys A."/>
            <person name="Hutchinson M.I."/>
            <person name="Powell A.J."/>
            <person name="Barry K."/>
            <person name="Miller A.N."/>
            <person name="Grigoriev I.V."/>
            <person name="Debuchy R."/>
            <person name="Gladieux P."/>
            <person name="Thoren M.H."/>
            <person name="Johannesson H."/>
        </authorList>
    </citation>
    <scope>NUCLEOTIDE SEQUENCE</scope>
    <source>
        <strain evidence="1">PSN293</strain>
    </source>
</reference>
<feature type="non-terminal residue" evidence="1">
    <location>
        <position position="1"/>
    </location>
</feature>